<organism evidence="2 3">
    <name type="scientific">Daphnia pulex</name>
    <name type="common">Water flea</name>
    <dbReference type="NCBI Taxonomy" id="6669"/>
    <lineage>
        <taxon>Eukaryota</taxon>
        <taxon>Metazoa</taxon>
        <taxon>Ecdysozoa</taxon>
        <taxon>Arthropoda</taxon>
        <taxon>Crustacea</taxon>
        <taxon>Branchiopoda</taxon>
        <taxon>Diplostraca</taxon>
        <taxon>Cladocera</taxon>
        <taxon>Anomopoda</taxon>
        <taxon>Daphniidae</taxon>
        <taxon>Daphnia</taxon>
    </lineage>
</organism>
<dbReference type="InParanoid" id="E9HPT2"/>
<keyword evidence="1" id="KW-0175">Coiled coil</keyword>
<reference evidence="2 3" key="1">
    <citation type="journal article" date="2011" name="Science">
        <title>The ecoresponsive genome of Daphnia pulex.</title>
        <authorList>
            <person name="Colbourne J.K."/>
            <person name="Pfrender M.E."/>
            <person name="Gilbert D."/>
            <person name="Thomas W.K."/>
            <person name="Tucker A."/>
            <person name="Oakley T.H."/>
            <person name="Tokishita S."/>
            <person name="Aerts A."/>
            <person name="Arnold G.J."/>
            <person name="Basu M.K."/>
            <person name="Bauer D.J."/>
            <person name="Caceres C.E."/>
            <person name="Carmel L."/>
            <person name="Casola C."/>
            <person name="Choi J.H."/>
            <person name="Detter J.C."/>
            <person name="Dong Q."/>
            <person name="Dusheyko S."/>
            <person name="Eads B.D."/>
            <person name="Frohlich T."/>
            <person name="Geiler-Samerotte K.A."/>
            <person name="Gerlach D."/>
            <person name="Hatcher P."/>
            <person name="Jogdeo S."/>
            <person name="Krijgsveld J."/>
            <person name="Kriventseva E.V."/>
            <person name="Kultz D."/>
            <person name="Laforsch C."/>
            <person name="Lindquist E."/>
            <person name="Lopez J."/>
            <person name="Manak J.R."/>
            <person name="Muller J."/>
            <person name="Pangilinan J."/>
            <person name="Patwardhan R.P."/>
            <person name="Pitluck S."/>
            <person name="Pritham E.J."/>
            <person name="Rechtsteiner A."/>
            <person name="Rho M."/>
            <person name="Rogozin I.B."/>
            <person name="Sakarya O."/>
            <person name="Salamov A."/>
            <person name="Schaack S."/>
            <person name="Shapiro H."/>
            <person name="Shiga Y."/>
            <person name="Skalitzky C."/>
            <person name="Smith Z."/>
            <person name="Souvorov A."/>
            <person name="Sung W."/>
            <person name="Tang Z."/>
            <person name="Tsuchiya D."/>
            <person name="Tu H."/>
            <person name="Vos H."/>
            <person name="Wang M."/>
            <person name="Wolf Y.I."/>
            <person name="Yamagata H."/>
            <person name="Yamada T."/>
            <person name="Ye Y."/>
            <person name="Shaw J.R."/>
            <person name="Andrews J."/>
            <person name="Crease T.J."/>
            <person name="Tang H."/>
            <person name="Lucas S.M."/>
            <person name="Robertson H.M."/>
            <person name="Bork P."/>
            <person name="Koonin E.V."/>
            <person name="Zdobnov E.M."/>
            <person name="Grigoriev I.V."/>
            <person name="Lynch M."/>
            <person name="Boore J.L."/>
        </authorList>
    </citation>
    <scope>NUCLEOTIDE SEQUENCE [LARGE SCALE GENOMIC DNA]</scope>
</reference>
<protein>
    <submittedName>
        <fullName evidence="2">Uncharacterized protein</fullName>
    </submittedName>
</protein>
<dbReference type="AlphaFoldDB" id="E9HPT2"/>
<dbReference type="EMBL" id="GL732710">
    <property type="protein sequence ID" value="EFX66256.1"/>
    <property type="molecule type" value="Genomic_DNA"/>
</dbReference>
<evidence type="ECO:0000313" key="3">
    <source>
        <dbReference type="Proteomes" id="UP000000305"/>
    </source>
</evidence>
<evidence type="ECO:0000256" key="1">
    <source>
        <dbReference type="SAM" id="Coils"/>
    </source>
</evidence>
<feature type="coiled-coil region" evidence="1">
    <location>
        <begin position="8"/>
        <end position="35"/>
    </location>
</feature>
<keyword evidence="3" id="KW-1185">Reference proteome</keyword>
<proteinExistence type="predicted"/>
<gene>
    <name evidence="2" type="ORF">DAPPUDRAFT_263454</name>
</gene>
<accession>E9HPT2</accession>
<evidence type="ECO:0000313" key="2">
    <source>
        <dbReference type="EMBL" id="EFX66256.1"/>
    </source>
</evidence>
<name>E9HPT2_DAPPU</name>
<dbReference type="HOGENOM" id="CLU_3089329_0_0_1"/>
<sequence length="52" mass="6053">MADLTFQLSEKAIELQCKKKKIEETENALKDLSLHSHSNEQLAIVEERNREL</sequence>
<dbReference type="Proteomes" id="UP000000305">
    <property type="component" value="Unassembled WGS sequence"/>
</dbReference>
<dbReference type="KEGG" id="dpx:DAPPUDRAFT_263454"/>